<keyword evidence="4" id="KW-1185">Reference proteome</keyword>
<dbReference type="AlphaFoldDB" id="A0A5P2G1R2"/>
<dbReference type="PANTHER" id="PTHR12526">
    <property type="entry name" value="GLYCOSYLTRANSFERASE"/>
    <property type="match status" value="1"/>
</dbReference>
<accession>A0A5P2G1R2</accession>
<evidence type="ECO:0000259" key="2">
    <source>
        <dbReference type="Pfam" id="PF13439"/>
    </source>
</evidence>
<dbReference type="SUPFAM" id="SSF53756">
    <property type="entry name" value="UDP-Glycosyltransferase/glycogen phosphorylase"/>
    <property type="match status" value="1"/>
</dbReference>
<dbReference type="KEGG" id="arac:E0W69_004910"/>
<name>A0A5P2G1R2_9BACT</name>
<reference evidence="3 4" key="1">
    <citation type="submission" date="2019-09" db="EMBL/GenBank/DDBJ databases">
        <title>Complete genome sequence of Arachidicoccus sp. B3-10 isolated from apple orchard soil.</title>
        <authorList>
            <person name="Kim H.S."/>
            <person name="Han K.-I."/>
            <person name="Suh M.K."/>
            <person name="Lee K.C."/>
            <person name="Eom M.K."/>
            <person name="Kim J.-S."/>
            <person name="Kang S.W."/>
            <person name="Sin Y."/>
            <person name="Lee J.-S."/>
        </authorList>
    </citation>
    <scope>NUCLEOTIDE SEQUENCE [LARGE SCALE GENOMIC DNA]</scope>
    <source>
        <strain evidence="3 4">B3-10</strain>
    </source>
</reference>
<feature type="domain" description="Glycosyltransferase subfamily 4-like N-terminal" evidence="2">
    <location>
        <begin position="27"/>
        <end position="180"/>
    </location>
</feature>
<dbReference type="PANTHER" id="PTHR12526:SF572">
    <property type="entry name" value="BLL5144 PROTEIN"/>
    <property type="match status" value="1"/>
</dbReference>
<organism evidence="3 4">
    <name type="scientific">Rhizosphaericola mali</name>
    <dbReference type="NCBI Taxonomy" id="2545455"/>
    <lineage>
        <taxon>Bacteria</taxon>
        <taxon>Pseudomonadati</taxon>
        <taxon>Bacteroidota</taxon>
        <taxon>Chitinophagia</taxon>
        <taxon>Chitinophagales</taxon>
        <taxon>Chitinophagaceae</taxon>
        <taxon>Rhizosphaericola</taxon>
    </lineage>
</organism>
<dbReference type="Pfam" id="PF13439">
    <property type="entry name" value="Glyco_transf_4"/>
    <property type="match status" value="1"/>
</dbReference>
<proteinExistence type="predicted"/>
<dbReference type="InterPro" id="IPR008928">
    <property type="entry name" value="6-hairpin_glycosidase_sf"/>
</dbReference>
<dbReference type="EMBL" id="CP044016">
    <property type="protein sequence ID" value="QES88029.1"/>
    <property type="molecule type" value="Genomic_DNA"/>
</dbReference>
<dbReference type="Pfam" id="PF00534">
    <property type="entry name" value="Glycos_transf_1"/>
    <property type="match status" value="1"/>
</dbReference>
<dbReference type="InterPro" id="IPR028098">
    <property type="entry name" value="Glyco_trans_4-like_N"/>
</dbReference>
<evidence type="ECO:0000259" key="1">
    <source>
        <dbReference type="Pfam" id="PF00534"/>
    </source>
</evidence>
<dbReference type="Gene3D" id="3.40.50.2000">
    <property type="entry name" value="Glycogen Phosphorylase B"/>
    <property type="match status" value="2"/>
</dbReference>
<evidence type="ECO:0000313" key="3">
    <source>
        <dbReference type="EMBL" id="QES88029.1"/>
    </source>
</evidence>
<dbReference type="Proteomes" id="UP000292424">
    <property type="component" value="Chromosome"/>
</dbReference>
<dbReference type="InterPro" id="IPR001296">
    <property type="entry name" value="Glyco_trans_1"/>
</dbReference>
<dbReference type="GO" id="GO:0016757">
    <property type="term" value="F:glycosyltransferase activity"/>
    <property type="evidence" value="ECO:0007669"/>
    <property type="project" value="InterPro"/>
</dbReference>
<dbReference type="RefSeq" id="WP_131328916.1">
    <property type="nucleotide sequence ID" value="NZ_CP044016.1"/>
</dbReference>
<evidence type="ECO:0000313" key="4">
    <source>
        <dbReference type="Proteomes" id="UP000292424"/>
    </source>
</evidence>
<protein>
    <submittedName>
        <fullName evidence="3">Glycosyltransferase</fullName>
    </submittedName>
</protein>
<keyword evidence="3" id="KW-0808">Transferase</keyword>
<feature type="domain" description="Glycosyl transferase family 1" evidence="1">
    <location>
        <begin position="188"/>
        <end position="365"/>
    </location>
</feature>
<dbReference type="SUPFAM" id="SSF48208">
    <property type="entry name" value="Six-hairpin glycosidases"/>
    <property type="match status" value="1"/>
</dbReference>
<dbReference type="GO" id="GO:0005975">
    <property type="term" value="P:carbohydrate metabolic process"/>
    <property type="evidence" value="ECO:0007669"/>
    <property type="project" value="InterPro"/>
</dbReference>
<sequence length="761" mass="86326">MKNENHNTENFGQEILCISTFPPRECGIATYSQDLITALNRQFSRSFTVKVCALESMDEQHQYSDKVPYTLNVDVPGRFDELAGEIKENEAIRMVLIQHEFGLFAGKEPELLDFMATLIVPVVVVFHTILPAPVDSVLENVYAISLLAQSVIVMTKASKKILVEDYVISPEKITVIPHGTHLIQHTDKDFLKKQYGLAGKTVLSTFGLLSPGKSIETTLDALPGIVKQNPDIVFLVIGKTHPTIVKQYGEKYRDMLETKVTEMGLTSYVKFVNTFLQLHELLEYLQLTDIYLFTSKDPNQAVSGTFSYAVSCGCPVISTPIPQAKEVLWNNPELLFDFGNSRQLSKAVNFLLKNEALRAKISSEALHQTASTAWENSALAHAFLFWHLMGKEKETLSFNYPAVKLDYLEKMTTDFGFIQFSMLSHPDINSGYTLDDNARAMIAVCQHYEQSRKAEDISLIRIYMNFIHFCQREDGSFLNYVDEKQRFTPQNEGLNLEDANGRAVWALGYLLSLGNILPQEIIFLANSVMRSALSSVEDYHSPRSLAFILKGIYYKQFLFPEVQDVVLSKKLSDWLVFLFEKEKKADWPWFEPYLTYANAVIPEALLDVWEITGIPAYRKIATMSFDFLLSKTFADGSIKVISNKTWLHRDKVALPLTAGGEQPIDIAYTIMALDRFYAVSRRQEYKDKMGIAFSWFLGNNFLYNIIYNPCTGGCYDGLEEDCVNLNQGAESTVCYLISRQTMDAKWQTISHVYQEDVSGIM</sequence>
<gene>
    <name evidence="3" type="ORF">E0W69_004910</name>
</gene>
<dbReference type="OrthoDB" id="9765330at2"/>